<organism evidence="1 2">
    <name type="scientific">Chryseobacterium formosus</name>
    <dbReference type="NCBI Taxonomy" id="1537363"/>
    <lineage>
        <taxon>Bacteria</taxon>
        <taxon>Pseudomonadati</taxon>
        <taxon>Bacteroidota</taxon>
        <taxon>Flavobacteriia</taxon>
        <taxon>Flavobacteriales</taxon>
        <taxon>Weeksellaceae</taxon>
        <taxon>Chryseobacterium group</taxon>
        <taxon>Chryseobacterium</taxon>
    </lineage>
</organism>
<reference evidence="1" key="1">
    <citation type="submission" date="2022-10" db="EMBL/GenBank/DDBJ databases">
        <title>Chryseobacterium sp. nov., a novel bacterial species.</title>
        <authorList>
            <person name="Cao Y."/>
        </authorList>
    </citation>
    <scope>NUCLEOTIDE SEQUENCE</scope>
    <source>
        <strain evidence="1">CCTCC AB2015118</strain>
    </source>
</reference>
<dbReference type="EMBL" id="JAOVZW010000013">
    <property type="protein sequence ID" value="MCX8524661.1"/>
    <property type="molecule type" value="Genomic_DNA"/>
</dbReference>
<evidence type="ECO:0000313" key="1">
    <source>
        <dbReference type="EMBL" id="MCX8524661.1"/>
    </source>
</evidence>
<evidence type="ECO:0000313" key="2">
    <source>
        <dbReference type="Proteomes" id="UP001073122"/>
    </source>
</evidence>
<gene>
    <name evidence="1" type="ORF">OF897_12130</name>
</gene>
<protein>
    <submittedName>
        <fullName evidence="1">Uncharacterized protein</fullName>
    </submittedName>
</protein>
<name>A0ABT3XR98_9FLAO</name>
<dbReference type="Proteomes" id="UP001073122">
    <property type="component" value="Unassembled WGS sequence"/>
</dbReference>
<dbReference type="RefSeq" id="WP_267265945.1">
    <property type="nucleotide sequence ID" value="NZ_JAOVZW010000013.1"/>
</dbReference>
<sequence>MKPAENTYAAKYWKNGIAVNLTDEAQNVIATGIAVVGNDVYVIGERRMQNWITPVTCYWKNGQRSDLSDQTTTPDDQDITVSGTDVYMMWSVAYNSSGQLQTRYSKNLATPTLIQDGTSYAGGTAIAVKGNDVYIAETGILPNSQSLVSKYWKNGSPVTLGSDDSAALSLDVSGNDIYIAGYQSVSGGGSEAVYWKNGKAQQITSGTGSGMIRQIFVKQK</sequence>
<keyword evidence="2" id="KW-1185">Reference proteome</keyword>
<proteinExistence type="predicted"/>
<comment type="caution">
    <text evidence="1">The sequence shown here is derived from an EMBL/GenBank/DDBJ whole genome shotgun (WGS) entry which is preliminary data.</text>
</comment>
<accession>A0ABT3XR98</accession>